<evidence type="ECO:0000313" key="3">
    <source>
        <dbReference type="EMBL" id="PHT51997.1"/>
    </source>
</evidence>
<dbReference type="InterPro" id="IPR036047">
    <property type="entry name" value="F-box-like_dom_sf"/>
</dbReference>
<dbReference type="PANTHER" id="PTHR34145:SF62">
    <property type="entry name" value="FBD DOMAIN-CONTAINING PROTEIN"/>
    <property type="match status" value="1"/>
</dbReference>
<dbReference type="InterPro" id="IPR055357">
    <property type="entry name" value="LRR_At1g61320_AtMIF1"/>
</dbReference>
<dbReference type="InterPro" id="IPR053772">
    <property type="entry name" value="At1g61320/At1g61330-like"/>
</dbReference>
<accession>A0A2G2X3F4</accession>
<dbReference type="PANTHER" id="PTHR34145">
    <property type="entry name" value="OS02G0105600 PROTEIN"/>
    <property type="match status" value="1"/>
</dbReference>
<evidence type="ECO:0000259" key="2">
    <source>
        <dbReference type="Pfam" id="PF23622"/>
    </source>
</evidence>
<evidence type="ECO:0000259" key="1">
    <source>
        <dbReference type="Pfam" id="PF00646"/>
    </source>
</evidence>
<dbReference type="SUPFAM" id="SSF52058">
    <property type="entry name" value="L domain-like"/>
    <property type="match status" value="1"/>
</dbReference>
<feature type="domain" description="At1g61320/AtMIF1 LRR" evidence="2">
    <location>
        <begin position="89"/>
        <end position="253"/>
    </location>
</feature>
<dbReference type="Proteomes" id="UP000224567">
    <property type="component" value="Unassembled WGS sequence"/>
</dbReference>
<gene>
    <name evidence="3" type="ORF">CQW23_06459</name>
</gene>
<evidence type="ECO:0000313" key="4">
    <source>
        <dbReference type="Proteomes" id="UP000224567"/>
    </source>
</evidence>
<reference evidence="3 4" key="1">
    <citation type="journal article" date="2017" name="Genome Biol.">
        <title>New reference genome sequences of hot pepper reveal the massive evolution of plant disease-resistance genes by retroduplication.</title>
        <authorList>
            <person name="Kim S."/>
            <person name="Park J."/>
            <person name="Yeom S.I."/>
            <person name="Kim Y.M."/>
            <person name="Seo E."/>
            <person name="Kim K.T."/>
            <person name="Kim M.S."/>
            <person name="Lee J.M."/>
            <person name="Cheong K."/>
            <person name="Shin H.S."/>
            <person name="Kim S.B."/>
            <person name="Han K."/>
            <person name="Lee J."/>
            <person name="Park M."/>
            <person name="Lee H.A."/>
            <person name="Lee H.Y."/>
            <person name="Lee Y."/>
            <person name="Oh S."/>
            <person name="Lee J.H."/>
            <person name="Choi E."/>
            <person name="Choi E."/>
            <person name="Lee S.E."/>
            <person name="Jeon J."/>
            <person name="Kim H."/>
            <person name="Choi G."/>
            <person name="Song H."/>
            <person name="Lee J."/>
            <person name="Lee S.C."/>
            <person name="Kwon J.K."/>
            <person name="Lee H.Y."/>
            <person name="Koo N."/>
            <person name="Hong Y."/>
            <person name="Kim R.W."/>
            <person name="Kang W.H."/>
            <person name="Huh J.H."/>
            <person name="Kang B.C."/>
            <person name="Yang T.J."/>
            <person name="Lee Y.H."/>
            <person name="Bennetzen J.L."/>
            <person name="Choi D."/>
        </authorList>
    </citation>
    <scope>NUCLEOTIDE SEQUENCE [LARGE SCALE GENOMIC DNA]</scope>
    <source>
        <strain evidence="4">cv. PBC81</strain>
    </source>
</reference>
<sequence length="520" mass="59901">MKEQRVDEVEDRISKLPEPILHHFMGLLLAKDAARMSTLSKTWYAAWSSLPYLNFGDRFFYREVHGRWILSENIQELVHIVDQTLANRKKHKISVQKFWLKVPSSYQMSSSYVHNWIKILVTSNIKELILKVCESDSSFDSLPEELFVAERLNILNLRGFTLELPLDHGIKFSFLRNLRLTDTYLDEKLIQDLCASCVCLEKLRLSCCRGLASLQIAASLLKLKTVWLCCLPELQIVDIAAPYLENLYIESQLWNLQVVKITCSKSLKTLCIVDVYVTDGWLKDLLVNQPKLECLSLSGCLKLQTIKISSDRLKYLSLSWCLELIDVELETPNLTRFRCECDENLPTLKLMKASVFLVVELEFSLTNILDSHWYSVLMKFLGNFKQSKAIKLDCCNKNGIVIPKHMRENLVTPLYGTNANWHIIFNTFGDCSLMDILDSLLWISPQLDTLTFVRESNLNSTLKFIYEDASAEGCLNSWNGLFDYHRRKELHLLAGDDEEAIADIEKLLMVSLLFGAFKEV</sequence>
<name>A0A2G2X3F4_CAPBA</name>
<dbReference type="Gene3D" id="3.80.10.10">
    <property type="entry name" value="Ribonuclease Inhibitor"/>
    <property type="match status" value="1"/>
</dbReference>
<dbReference type="EMBL" id="MLFT02000003">
    <property type="protein sequence ID" value="PHT51997.1"/>
    <property type="molecule type" value="Genomic_DNA"/>
</dbReference>
<dbReference type="InterPro" id="IPR001810">
    <property type="entry name" value="F-box_dom"/>
</dbReference>
<reference evidence="4" key="2">
    <citation type="journal article" date="2017" name="J. Anim. Genet.">
        <title>Multiple reference genome sequences of hot pepper reveal the massive evolution of plant disease resistance genes by retroduplication.</title>
        <authorList>
            <person name="Kim S."/>
            <person name="Park J."/>
            <person name="Yeom S.-I."/>
            <person name="Kim Y.-M."/>
            <person name="Seo E."/>
            <person name="Kim K.-T."/>
            <person name="Kim M.-S."/>
            <person name="Lee J.M."/>
            <person name="Cheong K."/>
            <person name="Shin H.-S."/>
            <person name="Kim S.-B."/>
            <person name="Han K."/>
            <person name="Lee J."/>
            <person name="Park M."/>
            <person name="Lee H.-A."/>
            <person name="Lee H.-Y."/>
            <person name="Lee Y."/>
            <person name="Oh S."/>
            <person name="Lee J.H."/>
            <person name="Choi E."/>
            <person name="Choi E."/>
            <person name="Lee S.E."/>
            <person name="Jeon J."/>
            <person name="Kim H."/>
            <person name="Choi G."/>
            <person name="Song H."/>
            <person name="Lee J."/>
            <person name="Lee S.-C."/>
            <person name="Kwon J.-K."/>
            <person name="Lee H.-Y."/>
            <person name="Koo N."/>
            <person name="Hong Y."/>
            <person name="Kim R.W."/>
            <person name="Kang W.-H."/>
            <person name="Huh J.H."/>
            <person name="Kang B.-C."/>
            <person name="Yang T.-J."/>
            <person name="Lee Y.-H."/>
            <person name="Bennetzen J.L."/>
            <person name="Choi D."/>
        </authorList>
    </citation>
    <scope>NUCLEOTIDE SEQUENCE [LARGE SCALE GENOMIC DNA]</scope>
    <source>
        <strain evidence="4">cv. PBC81</strain>
    </source>
</reference>
<evidence type="ECO:0008006" key="5">
    <source>
        <dbReference type="Google" id="ProtNLM"/>
    </source>
</evidence>
<dbReference type="Pfam" id="PF00646">
    <property type="entry name" value="F-box"/>
    <property type="match status" value="1"/>
</dbReference>
<dbReference type="InterPro" id="IPR032675">
    <property type="entry name" value="LRR_dom_sf"/>
</dbReference>
<proteinExistence type="predicted"/>
<protein>
    <recommendedName>
        <fullName evidence="5">F-box domain-containing protein</fullName>
    </recommendedName>
</protein>
<keyword evidence="4" id="KW-1185">Reference proteome</keyword>
<feature type="domain" description="At1g61320/AtMIF1 LRR" evidence="2">
    <location>
        <begin position="259"/>
        <end position="344"/>
    </location>
</feature>
<dbReference type="OrthoDB" id="1534647at2759"/>
<organism evidence="3 4">
    <name type="scientific">Capsicum baccatum</name>
    <name type="common">Peruvian pepper</name>
    <dbReference type="NCBI Taxonomy" id="33114"/>
    <lineage>
        <taxon>Eukaryota</taxon>
        <taxon>Viridiplantae</taxon>
        <taxon>Streptophyta</taxon>
        <taxon>Embryophyta</taxon>
        <taxon>Tracheophyta</taxon>
        <taxon>Spermatophyta</taxon>
        <taxon>Magnoliopsida</taxon>
        <taxon>eudicotyledons</taxon>
        <taxon>Gunneridae</taxon>
        <taxon>Pentapetalae</taxon>
        <taxon>asterids</taxon>
        <taxon>lamiids</taxon>
        <taxon>Solanales</taxon>
        <taxon>Solanaceae</taxon>
        <taxon>Solanoideae</taxon>
        <taxon>Capsiceae</taxon>
        <taxon>Capsicum</taxon>
    </lineage>
</organism>
<dbReference type="Pfam" id="PF23622">
    <property type="entry name" value="LRR_At1g61320_AtMIF1"/>
    <property type="match status" value="2"/>
</dbReference>
<dbReference type="AlphaFoldDB" id="A0A2G2X3F4"/>
<dbReference type="SUPFAM" id="SSF81383">
    <property type="entry name" value="F-box domain"/>
    <property type="match status" value="1"/>
</dbReference>
<feature type="domain" description="F-box" evidence="1">
    <location>
        <begin position="13"/>
        <end position="51"/>
    </location>
</feature>
<comment type="caution">
    <text evidence="3">The sequence shown here is derived from an EMBL/GenBank/DDBJ whole genome shotgun (WGS) entry which is preliminary data.</text>
</comment>